<gene>
    <name evidence="2" type="ORF">Psi02_09920</name>
</gene>
<proteinExistence type="predicted"/>
<feature type="region of interest" description="Disordered" evidence="1">
    <location>
        <begin position="18"/>
        <end position="76"/>
    </location>
</feature>
<evidence type="ECO:0000256" key="1">
    <source>
        <dbReference type="SAM" id="MobiDB-lite"/>
    </source>
</evidence>
<organism evidence="2 3">
    <name type="scientific">Planotetraspora silvatica</name>
    <dbReference type="NCBI Taxonomy" id="234614"/>
    <lineage>
        <taxon>Bacteria</taxon>
        <taxon>Bacillati</taxon>
        <taxon>Actinomycetota</taxon>
        <taxon>Actinomycetes</taxon>
        <taxon>Streptosporangiales</taxon>
        <taxon>Streptosporangiaceae</taxon>
        <taxon>Planotetraspora</taxon>
    </lineage>
</organism>
<dbReference type="EMBL" id="BOOQ01000003">
    <property type="protein sequence ID" value="GII44568.1"/>
    <property type="molecule type" value="Genomic_DNA"/>
</dbReference>
<accession>A0A8J3XQ23</accession>
<keyword evidence="3" id="KW-1185">Reference proteome</keyword>
<dbReference type="Proteomes" id="UP000644610">
    <property type="component" value="Unassembled WGS sequence"/>
</dbReference>
<protein>
    <submittedName>
        <fullName evidence="2">Uncharacterized protein</fullName>
    </submittedName>
</protein>
<evidence type="ECO:0000313" key="3">
    <source>
        <dbReference type="Proteomes" id="UP000644610"/>
    </source>
</evidence>
<reference evidence="2" key="1">
    <citation type="submission" date="2021-01" db="EMBL/GenBank/DDBJ databases">
        <title>Whole genome shotgun sequence of Planotetraspora silvatica NBRC 100141.</title>
        <authorList>
            <person name="Komaki H."/>
            <person name="Tamura T."/>
        </authorList>
    </citation>
    <scope>NUCLEOTIDE SEQUENCE</scope>
    <source>
        <strain evidence="2">NBRC 100141</strain>
    </source>
</reference>
<comment type="caution">
    <text evidence="2">The sequence shown here is derived from an EMBL/GenBank/DDBJ whole genome shotgun (WGS) entry which is preliminary data.</text>
</comment>
<evidence type="ECO:0000313" key="2">
    <source>
        <dbReference type="EMBL" id="GII44568.1"/>
    </source>
</evidence>
<sequence length="130" mass="14567">MHALMSFVLRQTASHRVAKTLPGPSDSRWQKSDTTLPGGIRRGRSACDLLRPRKVEDGCNDQPDSGDEYSQPEDEHLQPRVILKQQVAEHRQQDVGTDGCRKVKGASERVGAALWGDARQLQLELQLERL</sequence>
<dbReference type="AlphaFoldDB" id="A0A8J3XQ23"/>
<name>A0A8J3XQ23_9ACTN</name>